<evidence type="ECO:0000313" key="2">
    <source>
        <dbReference type="EMBL" id="MBA4639664.1"/>
    </source>
</evidence>
<name>A0A7C9DIJ3_OPUST</name>
<dbReference type="Pfam" id="PF08378">
    <property type="entry name" value="NERD"/>
    <property type="match status" value="1"/>
</dbReference>
<dbReference type="PANTHER" id="PTHR35287">
    <property type="entry name" value="SI:ZFOS-911D5.4"/>
    <property type="match status" value="1"/>
</dbReference>
<accession>A0A7C9DIJ3</accession>
<dbReference type="InterPro" id="IPR011528">
    <property type="entry name" value="NERD"/>
</dbReference>
<dbReference type="EMBL" id="GISG01114602">
    <property type="protein sequence ID" value="MBA4639664.1"/>
    <property type="molecule type" value="Transcribed_RNA"/>
</dbReference>
<organism evidence="2">
    <name type="scientific">Opuntia streptacantha</name>
    <name type="common">Prickly pear cactus</name>
    <name type="synonym">Opuntia cardona</name>
    <dbReference type="NCBI Taxonomy" id="393608"/>
    <lineage>
        <taxon>Eukaryota</taxon>
        <taxon>Viridiplantae</taxon>
        <taxon>Streptophyta</taxon>
        <taxon>Embryophyta</taxon>
        <taxon>Tracheophyta</taxon>
        <taxon>Spermatophyta</taxon>
        <taxon>Magnoliopsida</taxon>
        <taxon>eudicotyledons</taxon>
        <taxon>Gunneridae</taxon>
        <taxon>Pentapetalae</taxon>
        <taxon>Caryophyllales</taxon>
        <taxon>Cactineae</taxon>
        <taxon>Cactaceae</taxon>
        <taxon>Opuntioideae</taxon>
        <taxon>Opuntia</taxon>
    </lineage>
</organism>
<dbReference type="PROSITE" id="PS50965">
    <property type="entry name" value="NERD"/>
    <property type="match status" value="1"/>
</dbReference>
<reference evidence="2" key="2">
    <citation type="submission" date="2020-07" db="EMBL/GenBank/DDBJ databases">
        <authorList>
            <person name="Vera ALvarez R."/>
            <person name="Arias-Moreno D.M."/>
            <person name="Jimenez-Jacinto V."/>
            <person name="Jimenez-Bremont J.F."/>
            <person name="Swaminathan K."/>
            <person name="Moose S.P."/>
            <person name="Guerrero-Gonzalez M.L."/>
            <person name="Marino-Ramirez L."/>
            <person name="Landsman D."/>
            <person name="Rodriguez-Kessler M."/>
            <person name="Delgado-Sanchez P."/>
        </authorList>
    </citation>
    <scope>NUCLEOTIDE SEQUENCE</scope>
    <source>
        <tissue evidence="2">Cladode</tissue>
    </source>
</reference>
<dbReference type="AlphaFoldDB" id="A0A7C9DIJ3"/>
<feature type="domain" description="NERD" evidence="1">
    <location>
        <begin position="31"/>
        <end position="148"/>
    </location>
</feature>
<reference evidence="2" key="1">
    <citation type="journal article" date="2013" name="J. Plant Res.">
        <title>Effect of fungi and light on seed germination of three Opuntia species from semiarid lands of central Mexico.</title>
        <authorList>
            <person name="Delgado-Sanchez P."/>
            <person name="Jimenez-Bremont J.F."/>
            <person name="Guerrero-Gonzalez Mde L."/>
            <person name="Flores J."/>
        </authorList>
    </citation>
    <scope>NUCLEOTIDE SEQUENCE</scope>
    <source>
        <tissue evidence="2">Cladode</tissue>
    </source>
</reference>
<proteinExistence type="predicted"/>
<protein>
    <recommendedName>
        <fullName evidence="1">NERD domain-containing protein</fullName>
    </recommendedName>
</protein>
<sequence>MLIELLCGFVLYKAIRRLFRHDDGVDVVESYDFNTLFSVASRLEKLYRGKAYVGLRIPDADSASRQNIDLVLVANGEAVVISVKNLAGVVSVNSDGSWVCISEHKHKEEHHPNPVAEVMKQAAALEAYLQQRGMVIPEGFLSYKVITPNPKFRTLNPGNFPPEVMQYDQWVQLKPELKSVLSEWITGAFRIAKKEMKESMYQQLHFILSTAPIWDRLELKGSKCVLGEFIEFKGKHDDIQALQCIRRSKVGRVIVQKASMFCLAPTKLQVLYCHRDYRSAGAFAFEWKEVTVRSSTELLFQPQNSKKACKFKLSMVTSLTLSA</sequence>
<evidence type="ECO:0000259" key="1">
    <source>
        <dbReference type="PROSITE" id="PS50965"/>
    </source>
</evidence>
<dbReference type="PANTHER" id="PTHR35287:SF1">
    <property type="entry name" value="SI:ZFOS-911D5.4"/>
    <property type="match status" value="1"/>
</dbReference>